<feature type="region of interest" description="Disordered" evidence="1">
    <location>
        <begin position="1"/>
        <end position="22"/>
    </location>
</feature>
<dbReference type="Proteomes" id="UP000199529">
    <property type="component" value="Unassembled WGS sequence"/>
</dbReference>
<accession>A0A1H3TC58</accession>
<dbReference type="AlphaFoldDB" id="A0A1H3TC58"/>
<dbReference type="STRING" id="418495.SAMN05216215_107913"/>
<dbReference type="EMBL" id="FNOK01000079">
    <property type="protein sequence ID" value="SDZ47852.1"/>
    <property type="molecule type" value="Genomic_DNA"/>
</dbReference>
<gene>
    <name evidence="2" type="ORF">SAMN05216215_107913</name>
</gene>
<evidence type="ECO:0000256" key="1">
    <source>
        <dbReference type="SAM" id="MobiDB-lite"/>
    </source>
</evidence>
<evidence type="ECO:0000313" key="3">
    <source>
        <dbReference type="Proteomes" id="UP000199529"/>
    </source>
</evidence>
<protein>
    <submittedName>
        <fullName evidence="2">Uncharacterized protein</fullName>
    </submittedName>
</protein>
<reference evidence="3" key="1">
    <citation type="submission" date="2016-10" db="EMBL/GenBank/DDBJ databases">
        <authorList>
            <person name="Varghese N."/>
            <person name="Submissions S."/>
        </authorList>
    </citation>
    <scope>NUCLEOTIDE SEQUENCE [LARGE SCALE GENOMIC DNA]</scope>
    <source>
        <strain evidence="3">CGMCC 4.3530</strain>
    </source>
</reference>
<name>A0A1H3TC58_9PSEU</name>
<evidence type="ECO:0000313" key="2">
    <source>
        <dbReference type="EMBL" id="SDZ47852.1"/>
    </source>
</evidence>
<sequence>MMETTTDAPSFARSRRQPRPEDPARIWAPLADLTEAAVAAAGSGTVAITRGFDRNSRQRAKALRELLNRRDVAAVEVTPAPGSARLLADVDVTAVVNLIGAGSWQPYRVAAELRAPVLTPKPGDGAAEEVTRDVIALAGDSGHRDVAISHVAVRSEDPAASRLTLTYDGEQLTVPGGWLTITVRGSELEAKVGGVDFPERTLTTGEIRVEAFDAPHRLVRDELPIADFEEAAVTFTAEANGLVVRPV</sequence>
<organism evidence="2 3">
    <name type="scientific">Saccharopolyspora shandongensis</name>
    <dbReference type="NCBI Taxonomy" id="418495"/>
    <lineage>
        <taxon>Bacteria</taxon>
        <taxon>Bacillati</taxon>
        <taxon>Actinomycetota</taxon>
        <taxon>Actinomycetes</taxon>
        <taxon>Pseudonocardiales</taxon>
        <taxon>Pseudonocardiaceae</taxon>
        <taxon>Saccharopolyspora</taxon>
    </lineage>
</organism>
<keyword evidence="3" id="KW-1185">Reference proteome</keyword>
<proteinExistence type="predicted"/>